<evidence type="ECO:0000259" key="2">
    <source>
        <dbReference type="Pfam" id="PF00723"/>
    </source>
</evidence>
<reference evidence="4 5" key="1">
    <citation type="submission" date="2020-04" db="EMBL/GenBank/DDBJ databases">
        <title>MicrobeNet Type strains.</title>
        <authorList>
            <person name="Nicholson A.C."/>
        </authorList>
    </citation>
    <scope>NUCLEOTIDE SEQUENCE [LARGE SCALE GENOMIC DNA]</scope>
    <source>
        <strain evidence="4 5">ATCC BAA-788</strain>
    </source>
</reference>
<dbReference type="InterPro" id="IPR045582">
    <property type="entry name" value="Trehalase-like_N"/>
</dbReference>
<keyword evidence="4" id="KW-0378">Hydrolase</keyword>
<organism evidence="4 5">
    <name type="scientific">Cellulomonas denverensis</name>
    <dbReference type="NCBI Taxonomy" id="264297"/>
    <lineage>
        <taxon>Bacteria</taxon>
        <taxon>Bacillati</taxon>
        <taxon>Actinomycetota</taxon>
        <taxon>Actinomycetes</taxon>
        <taxon>Micrococcales</taxon>
        <taxon>Cellulomonadaceae</taxon>
        <taxon>Cellulomonas</taxon>
    </lineage>
</organism>
<evidence type="ECO:0000313" key="4">
    <source>
        <dbReference type="EMBL" id="NKY23425.1"/>
    </source>
</evidence>
<accession>A0A7X6QZR9</accession>
<protein>
    <submittedName>
        <fullName evidence="4">Glycoside hydrolase family 15 protein</fullName>
    </submittedName>
</protein>
<feature type="compositionally biased region" description="Basic and acidic residues" evidence="1">
    <location>
        <begin position="1"/>
        <end position="19"/>
    </location>
</feature>
<dbReference type="Pfam" id="PF00723">
    <property type="entry name" value="Glyco_hydro_15"/>
    <property type="match status" value="1"/>
</dbReference>
<dbReference type="RefSeq" id="WP_168630558.1">
    <property type="nucleotide sequence ID" value="NZ_BONL01000006.1"/>
</dbReference>
<dbReference type="SUPFAM" id="SSF48208">
    <property type="entry name" value="Six-hairpin glycosidases"/>
    <property type="match status" value="1"/>
</dbReference>
<dbReference type="InterPro" id="IPR011613">
    <property type="entry name" value="GH15-like"/>
</dbReference>
<dbReference type="Gene3D" id="1.50.10.10">
    <property type="match status" value="1"/>
</dbReference>
<proteinExistence type="predicted"/>
<evidence type="ECO:0000259" key="3">
    <source>
        <dbReference type="Pfam" id="PF19291"/>
    </source>
</evidence>
<dbReference type="Pfam" id="PF19291">
    <property type="entry name" value="TREH_N"/>
    <property type="match status" value="1"/>
</dbReference>
<evidence type="ECO:0000313" key="5">
    <source>
        <dbReference type="Proteomes" id="UP000581206"/>
    </source>
</evidence>
<dbReference type="GO" id="GO:0004553">
    <property type="term" value="F:hydrolase activity, hydrolyzing O-glycosyl compounds"/>
    <property type="evidence" value="ECO:0007669"/>
    <property type="project" value="TreeGrafter"/>
</dbReference>
<dbReference type="PANTHER" id="PTHR31616">
    <property type="entry name" value="TREHALASE"/>
    <property type="match status" value="1"/>
</dbReference>
<dbReference type="AlphaFoldDB" id="A0A7X6QZR9"/>
<feature type="domain" description="GH15-like" evidence="2">
    <location>
        <begin position="259"/>
        <end position="609"/>
    </location>
</feature>
<dbReference type="InterPro" id="IPR012341">
    <property type="entry name" value="6hp_glycosidase-like_sf"/>
</dbReference>
<dbReference type="PANTHER" id="PTHR31616:SF0">
    <property type="entry name" value="GLUCAN 1,4-ALPHA-GLUCOSIDASE"/>
    <property type="match status" value="1"/>
</dbReference>
<keyword evidence="5" id="KW-1185">Reference proteome</keyword>
<dbReference type="EMBL" id="JAAXOX010000006">
    <property type="protein sequence ID" value="NKY23425.1"/>
    <property type="molecule type" value="Genomic_DNA"/>
</dbReference>
<feature type="region of interest" description="Disordered" evidence="1">
    <location>
        <begin position="1"/>
        <end position="31"/>
    </location>
</feature>
<dbReference type="Proteomes" id="UP000581206">
    <property type="component" value="Unassembled WGS sequence"/>
</dbReference>
<dbReference type="InterPro" id="IPR008928">
    <property type="entry name" value="6-hairpin_glycosidase_sf"/>
</dbReference>
<gene>
    <name evidence="4" type="ORF">HGA03_12205</name>
</gene>
<feature type="domain" description="Trehalase-like N-terminal" evidence="3">
    <location>
        <begin position="40"/>
        <end position="222"/>
    </location>
</feature>
<name>A0A7X6QZR9_9CELL</name>
<comment type="caution">
    <text evidence="4">The sequence shown here is derived from an EMBL/GenBank/DDBJ whole genome shotgun (WGS) entry which is preliminary data.</text>
</comment>
<evidence type="ECO:0000256" key="1">
    <source>
        <dbReference type="SAM" id="MobiDB-lite"/>
    </source>
</evidence>
<dbReference type="GO" id="GO:0005975">
    <property type="term" value="P:carbohydrate metabolic process"/>
    <property type="evidence" value="ECO:0007669"/>
    <property type="project" value="InterPro"/>
</dbReference>
<sequence>MTDGLGHLDGDAGHAREGSGHAASEQLRPPAARVDGYAPLRSYAALGDGRTLALVAEDGRIDWLPLPDLDTPPVFAALVDAEDGGRIELAPTVAFRLRREYLVGTNVLVTTFVTDDGEVRVTEAMNTGVAGRLPWAELARRVEGVRGTVPMAWRVRPGTVFGTASPWVQDTVHGLVLHDDGVTVAVRTGGEMTVVPDGQQVSGVFTAVAGSRHLLVLAATAGEPVYLPDPQDADRGIDRTADNWRAWTREFHYDGPWGKAVQRSALTLKLLLHAPTGAIAAAGTTSLPESVAGGKNWDYRYAWVRDAAYTLDAWIGFGLREEVHAATAWVLHTLREHGLRVFFTLAGDLPEGQQEALAPGWRGIGPVLTGNRADGQLQLGIYGDLLAVMRGYVDAGNLLDAETGRFLAAVADQAADAWHRPDAGMWELPGPRHHTSSKLGCWQALRCAVHLAEQGQIAGDAARWAAESDRIADWVRAHCWSEERGAYLMAPGSDALDASILLHARSGFDTGERMSRTIDALRAELGTGPLLHRYTGMPEEEGSFVACAFWGVAAMALVGRREEARQWMDELLAQANDVGIWPEMIDARTGDFLGNLPQALSHLALVQAALTLAEE</sequence>